<feature type="region of interest" description="Disordered" evidence="1">
    <location>
        <begin position="25"/>
        <end position="56"/>
    </location>
</feature>
<feature type="compositionally biased region" description="Low complexity" evidence="1">
    <location>
        <begin position="276"/>
        <end position="290"/>
    </location>
</feature>
<feature type="region of interest" description="Disordered" evidence="1">
    <location>
        <begin position="347"/>
        <end position="370"/>
    </location>
</feature>
<proteinExistence type="predicted"/>
<accession>A0AA35WPV4</accession>
<organism evidence="2 3">
    <name type="scientific">Geodia barretti</name>
    <name type="common">Barrett's horny sponge</name>
    <dbReference type="NCBI Taxonomy" id="519541"/>
    <lineage>
        <taxon>Eukaryota</taxon>
        <taxon>Metazoa</taxon>
        <taxon>Porifera</taxon>
        <taxon>Demospongiae</taxon>
        <taxon>Heteroscleromorpha</taxon>
        <taxon>Tetractinellida</taxon>
        <taxon>Astrophorina</taxon>
        <taxon>Geodiidae</taxon>
        <taxon>Geodia</taxon>
    </lineage>
</organism>
<feature type="compositionally biased region" description="Basic and acidic residues" evidence="1">
    <location>
        <begin position="47"/>
        <end position="56"/>
    </location>
</feature>
<evidence type="ECO:0000256" key="1">
    <source>
        <dbReference type="SAM" id="MobiDB-lite"/>
    </source>
</evidence>
<keyword evidence="3" id="KW-1185">Reference proteome</keyword>
<dbReference type="AlphaFoldDB" id="A0AA35WPV4"/>
<name>A0AA35WPV4_GEOBA</name>
<feature type="compositionally biased region" description="Polar residues" evidence="1">
    <location>
        <begin position="235"/>
        <end position="248"/>
    </location>
</feature>
<gene>
    <name evidence="2" type="ORF">GBAR_LOCUS14368</name>
</gene>
<dbReference type="EMBL" id="CASHTH010002095">
    <property type="protein sequence ID" value="CAI8024791.1"/>
    <property type="molecule type" value="Genomic_DNA"/>
</dbReference>
<protein>
    <submittedName>
        <fullName evidence="2">Uncharacterized protein</fullName>
    </submittedName>
</protein>
<evidence type="ECO:0000313" key="2">
    <source>
        <dbReference type="EMBL" id="CAI8024791.1"/>
    </source>
</evidence>
<feature type="compositionally biased region" description="Basic and acidic residues" evidence="1">
    <location>
        <begin position="250"/>
        <end position="261"/>
    </location>
</feature>
<dbReference type="Proteomes" id="UP001174909">
    <property type="component" value="Unassembled WGS sequence"/>
</dbReference>
<feature type="compositionally biased region" description="Low complexity" evidence="1">
    <location>
        <begin position="147"/>
        <end position="164"/>
    </location>
</feature>
<sequence>MDMTNNSTRKPSWKERLTTVSKVFGVGGTTNWQSPTEKARVNGRKQHGGERERRERRNALLLLRGGEEEQGSVSEKWCVLDADGSDLSFVAVSSGGSIADQEGIVYTAEDVFYTSSEEAGVMEHTDGLLDRFRGAKKADKVDGSGSGKSSPAAGASPPSTGIGSRKSSFGSRLRPDGNKVTRPGSPQPLQRRSSGRGRSKLDAQGHDTLAVAANGDGSPRSVSPTRSSRRKLSHGGSNPPSRNESPNLSEPRKMSGHEAHSGLHVKHHHQNGKNSRGGSPTGSPSPGGESAFSKVRDTLKISKAKKKLRKNKKGSAYSVDPVEINFPATKYQDPFETHPSYTDSLEVASKAQSHDFRPVSIPHNKPEYCD</sequence>
<reference evidence="2" key="1">
    <citation type="submission" date="2023-03" db="EMBL/GenBank/DDBJ databases">
        <authorList>
            <person name="Steffen K."/>
            <person name="Cardenas P."/>
        </authorList>
    </citation>
    <scope>NUCLEOTIDE SEQUENCE</scope>
</reference>
<feature type="region of interest" description="Disordered" evidence="1">
    <location>
        <begin position="138"/>
        <end position="297"/>
    </location>
</feature>
<comment type="caution">
    <text evidence="2">The sequence shown here is derived from an EMBL/GenBank/DDBJ whole genome shotgun (WGS) entry which is preliminary data.</text>
</comment>
<feature type="non-terminal residue" evidence="2">
    <location>
        <position position="370"/>
    </location>
</feature>
<evidence type="ECO:0000313" key="3">
    <source>
        <dbReference type="Proteomes" id="UP001174909"/>
    </source>
</evidence>